<evidence type="ECO:0000256" key="6">
    <source>
        <dbReference type="ARBA" id="ARBA00023136"/>
    </source>
</evidence>
<accession>A0ABW5NHF0</accession>
<evidence type="ECO:0000256" key="3">
    <source>
        <dbReference type="ARBA" id="ARBA00022448"/>
    </source>
</evidence>
<dbReference type="PANTHER" id="PTHR30026:SF20">
    <property type="entry name" value="OUTER MEMBRANE PROTEIN TOLC"/>
    <property type="match status" value="1"/>
</dbReference>
<feature type="signal peptide" evidence="8">
    <location>
        <begin position="1"/>
        <end position="23"/>
    </location>
</feature>
<dbReference type="InterPro" id="IPR051906">
    <property type="entry name" value="TolC-like"/>
</dbReference>
<evidence type="ECO:0000256" key="7">
    <source>
        <dbReference type="ARBA" id="ARBA00023237"/>
    </source>
</evidence>
<evidence type="ECO:0000256" key="2">
    <source>
        <dbReference type="ARBA" id="ARBA00007613"/>
    </source>
</evidence>
<dbReference type="Proteomes" id="UP001597393">
    <property type="component" value="Unassembled WGS sequence"/>
</dbReference>
<dbReference type="Gene3D" id="1.20.1600.10">
    <property type="entry name" value="Outer membrane efflux proteins (OEP)"/>
    <property type="match status" value="1"/>
</dbReference>
<evidence type="ECO:0000256" key="4">
    <source>
        <dbReference type="ARBA" id="ARBA00022452"/>
    </source>
</evidence>
<evidence type="ECO:0000313" key="9">
    <source>
        <dbReference type="EMBL" id="MFD2597617.1"/>
    </source>
</evidence>
<comment type="caution">
    <text evidence="9">The sequence shown here is derived from an EMBL/GenBank/DDBJ whole genome shotgun (WGS) entry which is preliminary data.</text>
</comment>
<keyword evidence="7" id="KW-0998">Cell outer membrane</keyword>
<keyword evidence="6" id="KW-0472">Membrane</keyword>
<gene>
    <name evidence="9" type="ORF">ACFSQ3_01530</name>
</gene>
<keyword evidence="10" id="KW-1185">Reference proteome</keyword>
<sequence>MIRQIKNIVLSLCLGLSTFSLIAQEKEEELPVTPSLQQLLDYALVNSINIRNAYLGEEIGEKEIQSALSGYYPQVMASGTLNHYLEIPTNIIGGNLIQMGQRNTSNVIAEANQALLNPDLMRASRAARLIRERTKQTVEEQKISTVVDVSKAYYDILTTEEQIKIIQENISRIQRQFTDANVRYEVGLVDKTDYKRAQISLNNAQAELKKTHEFRKYKYDFLKQLLALPVSHLMDLSFNKENLEARVLLDTTDVLDEERRIEYRQLVNMKREQELNTQFQKWQFLPTIGAYANYQLNFFNPRFGDLYNRSFPNSAVGLTLSIPIFQGLRRHHEIRKSQLQEMQLEWDMVDLKNRIGVEYSQAITNYRAYMTDWKMSRENVALSEEVYNIIKLQYDEGIKTYLDLMISETDLRTSQLNYLNALYTLLASKIDVERALGNVQIQ</sequence>
<evidence type="ECO:0000256" key="5">
    <source>
        <dbReference type="ARBA" id="ARBA00022692"/>
    </source>
</evidence>
<keyword evidence="8" id="KW-0732">Signal</keyword>
<dbReference type="RefSeq" id="WP_380866889.1">
    <property type="nucleotide sequence ID" value="NZ_JBHUMA010000004.1"/>
</dbReference>
<feature type="chain" id="PRO_5047345000" evidence="8">
    <location>
        <begin position="24"/>
        <end position="442"/>
    </location>
</feature>
<dbReference type="SUPFAM" id="SSF56954">
    <property type="entry name" value="Outer membrane efflux proteins (OEP)"/>
    <property type="match status" value="1"/>
</dbReference>
<reference evidence="10" key="1">
    <citation type="journal article" date="2019" name="Int. J. Syst. Evol. Microbiol.">
        <title>The Global Catalogue of Microorganisms (GCM) 10K type strain sequencing project: providing services to taxonomists for standard genome sequencing and annotation.</title>
        <authorList>
            <consortium name="The Broad Institute Genomics Platform"/>
            <consortium name="The Broad Institute Genome Sequencing Center for Infectious Disease"/>
            <person name="Wu L."/>
            <person name="Ma J."/>
        </authorList>
    </citation>
    <scope>NUCLEOTIDE SEQUENCE [LARGE SCALE GENOMIC DNA]</scope>
    <source>
        <strain evidence="10">KCTC 42248</strain>
    </source>
</reference>
<dbReference type="PANTHER" id="PTHR30026">
    <property type="entry name" value="OUTER MEMBRANE PROTEIN TOLC"/>
    <property type="match status" value="1"/>
</dbReference>
<name>A0ABW5NHF0_9SPHI</name>
<keyword evidence="3" id="KW-0813">Transport</keyword>
<dbReference type="InterPro" id="IPR003423">
    <property type="entry name" value="OMP_efflux"/>
</dbReference>
<proteinExistence type="inferred from homology"/>
<protein>
    <submittedName>
        <fullName evidence="9">TolC family protein</fullName>
    </submittedName>
</protein>
<organism evidence="9 10">
    <name type="scientific">Sphingobacterium corticis</name>
    <dbReference type="NCBI Taxonomy" id="1812823"/>
    <lineage>
        <taxon>Bacteria</taxon>
        <taxon>Pseudomonadati</taxon>
        <taxon>Bacteroidota</taxon>
        <taxon>Sphingobacteriia</taxon>
        <taxon>Sphingobacteriales</taxon>
        <taxon>Sphingobacteriaceae</taxon>
        <taxon>Sphingobacterium</taxon>
    </lineage>
</organism>
<evidence type="ECO:0000313" key="10">
    <source>
        <dbReference type="Proteomes" id="UP001597393"/>
    </source>
</evidence>
<dbReference type="EMBL" id="JBHUMA010000004">
    <property type="protein sequence ID" value="MFD2597617.1"/>
    <property type="molecule type" value="Genomic_DNA"/>
</dbReference>
<comment type="subcellular location">
    <subcellularLocation>
        <location evidence="1">Cell outer membrane</location>
    </subcellularLocation>
</comment>
<dbReference type="Pfam" id="PF02321">
    <property type="entry name" value="OEP"/>
    <property type="match status" value="2"/>
</dbReference>
<keyword evidence="4" id="KW-1134">Transmembrane beta strand</keyword>
<comment type="similarity">
    <text evidence="2">Belongs to the outer membrane factor (OMF) (TC 1.B.17) family.</text>
</comment>
<evidence type="ECO:0000256" key="8">
    <source>
        <dbReference type="SAM" id="SignalP"/>
    </source>
</evidence>
<evidence type="ECO:0000256" key="1">
    <source>
        <dbReference type="ARBA" id="ARBA00004442"/>
    </source>
</evidence>
<keyword evidence="5" id="KW-0812">Transmembrane</keyword>